<evidence type="ECO:0000259" key="1">
    <source>
        <dbReference type="Pfam" id="PF13847"/>
    </source>
</evidence>
<dbReference type="GO" id="GO:0008168">
    <property type="term" value="F:methyltransferase activity"/>
    <property type="evidence" value="ECO:0007669"/>
    <property type="project" value="UniProtKB-KW"/>
</dbReference>
<dbReference type="OrthoDB" id="9804312at2"/>
<organism evidence="2 3">
    <name type="scientific">Emticicia agri</name>
    <dbReference type="NCBI Taxonomy" id="2492393"/>
    <lineage>
        <taxon>Bacteria</taxon>
        <taxon>Pseudomonadati</taxon>
        <taxon>Bacteroidota</taxon>
        <taxon>Cytophagia</taxon>
        <taxon>Cytophagales</taxon>
        <taxon>Leadbetterellaceae</taxon>
        <taxon>Emticicia</taxon>
    </lineage>
</organism>
<gene>
    <name evidence="2" type="ORF">EWM59_02605</name>
</gene>
<protein>
    <submittedName>
        <fullName evidence="2">Class I SAM-dependent methyltransferase</fullName>
    </submittedName>
</protein>
<evidence type="ECO:0000313" key="3">
    <source>
        <dbReference type="Proteomes" id="UP000293162"/>
    </source>
</evidence>
<sequence>MLSSREEYQMMYDSEEKLWWYKILHEKILKEIKSKFAEDKSINILDAGCGTGGLMSFLIQHGYKNIEGFDFSKDAVSFCKERKLKVQHIDVTNFDLEFVDSSFDVIINDDVLYQFEDNIIVKALKNLERKLKSNGILISNNNAFDIFYGTHDIAVGGLQRFTKSDFEKYLTQTGLKIFRYSYWSLFLSPLILSVRLLQQFQLKFNLINRAEIKSDVSVPGNFVNNILYKIVKVEEKIFTNGGFGSSLFLVMIKK</sequence>
<evidence type="ECO:0000313" key="2">
    <source>
        <dbReference type="EMBL" id="RYU97202.1"/>
    </source>
</evidence>
<dbReference type="Gene3D" id="3.40.50.150">
    <property type="entry name" value="Vaccinia Virus protein VP39"/>
    <property type="match status" value="1"/>
</dbReference>
<dbReference type="CDD" id="cd02440">
    <property type="entry name" value="AdoMet_MTases"/>
    <property type="match status" value="1"/>
</dbReference>
<dbReference type="EMBL" id="SEWF01000003">
    <property type="protein sequence ID" value="RYU97202.1"/>
    <property type="molecule type" value="Genomic_DNA"/>
</dbReference>
<dbReference type="SUPFAM" id="SSF53335">
    <property type="entry name" value="S-adenosyl-L-methionine-dependent methyltransferases"/>
    <property type="match status" value="1"/>
</dbReference>
<dbReference type="AlphaFoldDB" id="A0A4Q5M4D8"/>
<keyword evidence="3" id="KW-1185">Reference proteome</keyword>
<dbReference type="GO" id="GO:0032259">
    <property type="term" value="P:methylation"/>
    <property type="evidence" value="ECO:0007669"/>
    <property type="project" value="UniProtKB-KW"/>
</dbReference>
<accession>A0A4Q5M4D8</accession>
<dbReference type="PANTHER" id="PTHR43861">
    <property type="entry name" value="TRANS-ACONITATE 2-METHYLTRANSFERASE-RELATED"/>
    <property type="match status" value="1"/>
</dbReference>
<comment type="caution">
    <text evidence="2">The sequence shown here is derived from an EMBL/GenBank/DDBJ whole genome shotgun (WGS) entry which is preliminary data.</text>
</comment>
<reference evidence="2 3" key="1">
    <citation type="submission" date="2019-02" db="EMBL/GenBank/DDBJ databases">
        <title>Bacterial novel species Emticicia sp. 17J42-9 isolated from soil.</title>
        <authorList>
            <person name="Jung H.-Y."/>
        </authorList>
    </citation>
    <scope>NUCLEOTIDE SEQUENCE [LARGE SCALE GENOMIC DNA]</scope>
    <source>
        <strain evidence="2 3">17J42-9</strain>
    </source>
</reference>
<dbReference type="RefSeq" id="WP_130019397.1">
    <property type="nucleotide sequence ID" value="NZ_SEWF01000003.1"/>
</dbReference>
<dbReference type="InterPro" id="IPR025714">
    <property type="entry name" value="Methyltranfer_dom"/>
</dbReference>
<dbReference type="Proteomes" id="UP000293162">
    <property type="component" value="Unassembled WGS sequence"/>
</dbReference>
<dbReference type="InterPro" id="IPR029063">
    <property type="entry name" value="SAM-dependent_MTases_sf"/>
</dbReference>
<dbReference type="Pfam" id="PF13847">
    <property type="entry name" value="Methyltransf_31"/>
    <property type="match status" value="1"/>
</dbReference>
<proteinExistence type="predicted"/>
<keyword evidence="2" id="KW-0808">Transferase</keyword>
<keyword evidence="2" id="KW-0489">Methyltransferase</keyword>
<feature type="domain" description="Methyltransferase" evidence="1">
    <location>
        <begin position="39"/>
        <end position="141"/>
    </location>
</feature>
<name>A0A4Q5M4D8_9BACT</name>